<dbReference type="PANTHER" id="PTHR37984:SF5">
    <property type="entry name" value="PROTEIN NYNRIN-LIKE"/>
    <property type="match status" value="1"/>
</dbReference>
<organism evidence="4 5">
    <name type="scientific">Lasallia pustulata</name>
    <dbReference type="NCBI Taxonomy" id="136370"/>
    <lineage>
        <taxon>Eukaryota</taxon>
        <taxon>Fungi</taxon>
        <taxon>Dikarya</taxon>
        <taxon>Ascomycota</taxon>
        <taxon>Pezizomycotina</taxon>
        <taxon>Lecanoromycetes</taxon>
        <taxon>OSLEUM clade</taxon>
        <taxon>Umbilicariomycetidae</taxon>
        <taxon>Umbilicariales</taxon>
        <taxon>Umbilicariaceae</taxon>
        <taxon>Lasallia</taxon>
    </lineage>
</organism>
<dbReference type="AlphaFoldDB" id="A0A1W5D803"/>
<dbReference type="GO" id="GO:0015074">
    <property type="term" value="P:DNA integration"/>
    <property type="evidence" value="ECO:0007669"/>
    <property type="project" value="InterPro"/>
</dbReference>
<dbReference type="Gene3D" id="1.10.340.70">
    <property type="match status" value="1"/>
</dbReference>
<dbReference type="EMBL" id="FWEW01003495">
    <property type="protein sequence ID" value="SLM39267.1"/>
    <property type="molecule type" value="Genomic_DNA"/>
</dbReference>
<evidence type="ECO:0000256" key="1">
    <source>
        <dbReference type="ARBA" id="ARBA00022884"/>
    </source>
</evidence>
<evidence type="ECO:0000313" key="5">
    <source>
        <dbReference type="Proteomes" id="UP000192927"/>
    </source>
</evidence>
<dbReference type="PANTHER" id="PTHR37984">
    <property type="entry name" value="PROTEIN CBG26694"/>
    <property type="match status" value="1"/>
</dbReference>
<dbReference type="Proteomes" id="UP000192927">
    <property type="component" value="Unassembled WGS sequence"/>
</dbReference>
<dbReference type="PROSITE" id="PS50994">
    <property type="entry name" value="INTEGRASE"/>
    <property type="match status" value="1"/>
</dbReference>
<evidence type="ECO:0000259" key="3">
    <source>
        <dbReference type="PROSITE" id="PS50994"/>
    </source>
</evidence>
<name>A0A1W5D803_9LECA</name>
<dbReference type="InterPro" id="IPR001584">
    <property type="entry name" value="Integrase_cat-core"/>
</dbReference>
<sequence length="455" mass="51628">MDPKLNILDGLTEVDAMLVEAIEVLFMPERYNDQGAFNVTLVEMGDKLKDRLKQAYMTDERWSKIWEEIKGKDSAPTAAFPGFCMHNDLIYLIDHDKRERLVVPKTLEKEVFELSHDSSNHQGFHRAFDRLTTSMPYKELNPIHSTPVPFDTIAIDFVVGLPESTYHGKIVNALLNLTDKYSKRILIIPGKDTYTAKDWAIALLEALQAADWGIPRQILSDRDPKFLSKLWSGLFAHLGVKLLLSTAWHPQMDGASERTNQTVEIALQYHVTENPDTPWPECIVPLQATLNNSINSTIGKTPTELMYGFKVKEPLSFIGETGLNPQVTNLVQARDLHRKQAQDSQTFALTWAKRRYNGKHKKLDLKEGDLVYLRLHHGYNLPGMGNRKLSNQQTGPFKIIKKVGSLAYKLELPRTMQIHPVISVAHLEPCPDPAKDPYNRLRPSNPLPVIDEPGE</sequence>
<keyword evidence="5" id="KW-1185">Reference proteome</keyword>
<protein>
    <submittedName>
        <fullName evidence="4">Reverse partial</fullName>
    </submittedName>
</protein>
<keyword evidence="1" id="KW-0694">RNA-binding</keyword>
<reference evidence="5" key="1">
    <citation type="submission" date="2017-03" db="EMBL/GenBank/DDBJ databases">
        <authorList>
            <person name="Sharma R."/>
            <person name="Thines M."/>
        </authorList>
    </citation>
    <scope>NUCLEOTIDE SEQUENCE [LARGE SCALE GENOMIC DNA]</scope>
</reference>
<feature type="domain" description="Integrase catalytic" evidence="3">
    <location>
        <begin position="145"/>
        <end position="310"/>
    </location>
</feature>
<dbReference type="SUPFAM" id="SSF53098">
    <property type="entry name" value="Ribonuclease H-like"/>
    <property type="match status" value="1"/>
</dbReference>
<accession>A0A1W5D803</accession>
<evidence type="ECO:0000313" key="4">
    <source>
        <dbReference type="EMBL" id="SLM39267.1"/>
    </source>
</evidence>
<evidence type="ECO:0000256" key="2">
    <source>
        <dbReference type="SAM" id="MobiDB-lite"/>
    </source>
</evidence>
<dbReference type="InterPro" id="IPR056924">
    <property type="entry name" value="SH3_Tf2-1"/>
</dbReference>
<dbReference type="Pfam" id="PF24626">
    <property type="entry name" value="SH3_Tf2-1"/>
    <property type="match status" value="1"/>
</dbReference>
<dbReference type="Gene3D" id="3.30.420.10">
    <property type="entry name" value="Ribonuclease H-like superfamily/Ribonuclease H"/>
    <property type="match status" value="1"/>
</dbReference>
<dbReference type="GO" id="GO:0005634">
    <property type="term" value="C:nucleus"/>
    <property type="evidence" value="ECO:0007669"/>
    <property type="project" value="UniProtKB-ARBA"/>
</dbReference>
<dbReference type="InterPro" id="IPR050951">
    <property type="entry name" value="Retrovirus_Pol_polyprotein"/>
</dbReference>
<dbReference type="InterPro" id="IPR012337">
    <property type="entry name" value="RNaseH-like_sf"/>
</dbReference>
<proteinExistence type="predicted"/>
<feature type="region of interest" description="Disordered" evidence="2">
    <location>
        <begin position="435"/>
        <end position="455"/>
    </location>
</feature>
<dbReference type="GO" id="GO:0003723">
    <property type="term" value="F:RNA binding"/>
    <property type="evidence" value="ECO:0007669"/>
    <property type="project" value="UniProtKB-KW"/>
</dbReference>
<dbReference type="InterPro" id="IPR036397">
    <property type="entry name" value="RNaseH_sf"/>
</dbReference>